<accession>A0ABZ0V522</accession>
<proteinExistence type="predicted"/>
<dbReference type="Pfam" id="PF04985">
    <property type="entry name" value="Phage_tube"/>
    <property type="match status" value="1"/>
</dbReference>
<evidence type="ECO:0000313" key="2">
    <source>
        <dbReference type="Proteomes" id="UP001326567"/>
    </source>
</evidence>
<protein>
    <submittedName>
        <fullName evidence="1">Phage major tail tube protein</fullName>
    </submittedName>
</protein>
<reference evidence="1 2" key="1">
    <citation type="submission" date="2023-11" db="EMBL/GenBank/DDBJ databases">
        <title>From the Deep-Sea to the Surface: Bacterial Genomes Isolated from the Moytirra Hydrothermal Vent Plume.</title>
        <authorList>
            <person name="Major S.R."/>
        </authorList>
    </citation>
    <scope>NUCLEOTIDE SEQUENCE [LARGE SCALE GENOMIC DNA]</scope>
    <source>
        <strain evidence="1 2">OXR-9</strain>
    </source>
</reference>
<evidence type="ECO:0000313" key="1">
    <source>
        <dbReference type="EMBL" id="WPZ23098.1"/>
    </source>
</evidence>
<gene>
    <name evidence="1" type="ORF">T7987_07675</name>
</gene>
<dbReference type="RefSeq" id="WP_322329574.1">
    <property type="nucleotide sequence ID" value="NZ_CP139725.1"/>
</dbReference>
<keyword evidence="2" id="KW-1185">Reference proteome</keyword>
<dbReference type="EMBL" id="CP139725">
    <property type="protein sequence ID" value="WPZ23098.1"/>
    <property type="molecule type" value="Genomic_DNA"/>
</dbReference>
<sequence>MKSTPALILRNCALWVNEDVKVGQMSEVTIPAFKVKTEGLRNAGMVKERQVSLGYETDDLKFKMTAMDPATVTELTGKPGHELPFMITGALADEDGTMTNATLYLRGFMKSFDFGTWKPGDKAESEYEFVWHYFKLDIGGQTRVEADDFDVSINGVSQTGDIRAALLL</sequence>
<name>A0ABZ0V522_9RHOB</name>
<dbReference type="Proteomes" id="UP001326567">
    <property type="component" value="Chromosome"/>
</dbReference>
<dbReference type="InterPro" id="IPR006498">
    <property type="entry name" value="Tail_tube"/>
</dbReference>
<organism evidence="1 2">
    <name type="scientific">Sulfitobacter faviae</name>
    <dbReference type="NCBI Taxonomy" id="1775881"/>
    <lineage>
        <taxon>Bacteria</taxon>
        <taxon>Pseudomonadati</taxon>
        <taxon>Pseudomonadota</taxon>
        <taxon>Alphaproteobacteria</taxon>
        <taxon>Rhodobacterales</taxon>
        <taxon>Roseobacteraceae</taxon>
        <taxon>Sulfitobacter</taxon>
    </lineage>
</organism>